<proteinExistence type="predicted"/>
<reference evidence="1 2" key="1">
    <citation type="journal article" date="2018" name="Nat. Biotechnol.">
        <title>A standardized bacterial taxonomy based on genome phylogeny substantially revises the tree of life.</title>
        <authorList>
            <person name="Parks D.H."/>
            <person name="Chuvochina M."/>
            <person name="Waite D.W."/>
            <person name="Rinke C."/>
            <person name="Skarshewski A."/>
            <person name="Chaumeil P.A."/>
            <person name="Hugenholtz P."/>
        </authorList>
    </citation>
    <scope>NUCLEOTIDE SEQUENCE [LARGE SCALE GENOMIC DNA]</scope>
    <source>
        <strain evidence="1">UBA10948</strain>
    </source>
</reference>
<accession>A0A354YY28</accession>
<name>A0A354YY28_9FIRM</name>
<dbReference type="STRING" id="378794.GCA_001570625_01385"/>
<dbReference type="AlphaFoldDB" id="A0A354YY28"/>
<feature type="non-terminal residue" evidence="1">
    <location>
        <position position="106"/>
    </location>
</feature>
<gene>
    <name evidence="1" type="ORF">DDZ44_09280</name>
</gene>
<evidence type="ECO:0000313" key="2">
    <source>
        <dbReference type="Proteomes" id="UP000263273"/>
    </source>
</evidence>
<comment type="caution">
    <text evidence="1">The sequence shown here is derived from an EMBL/GenBank/DDBJ whole genome shotgun (WGS) entry which is preliminary data.</text>
</comment>
<protein>
    <submittedName>
        <fullName evidence="1">Uncharacterized protein</fullName>
    </submittedName>
</protein>
<dbReference type="Proteomes" id="UP000263273">
    <property type="component" value="Unassembled WGS sequence"/>
</dbReference>
<feature type="non-terminal residue" evidence="1">
    <location>
        <position position="1"/>
    </location>
</feature>
<sequence length="106" mass="11990">LGTAFPHLPPEEALESHRVVNELLEIRNEERKDDEDSLPYYIDSLTQTAAQSNKISANNKAPNWQAALRAGVVAVYNRIVSARSEANQEFIEDYWPVNTTVMQIYG</sequence>
<organism evidence="1 2">
    <name type="scientific">Syntrophomonas wolfei</name>
    <dbReference type="NCBI Taxonomy" id="863"/>
    <lineage>
        <taxon>Bacteria</taxon>
        <taxon>Bacillati</taxon>
        <taxon>Bacillota</taxon>
        <taxon>Clostridia</taxon>
        <taxon>Eubacteriales</taxon>
        <taxon>Syntrophomonadaceae</taxon>
        <taxon>Syntrophomonas</taxon>
    </lineage>
</organism>
<evidence type="ECO:0000313" key="1">
    <source>
        <dbReference type="EMBL" id="HBK54114.1"/>
    </source>
</evidence>
<dbReference type="EMBL" id="DNZF01000204">
    <property type="protein sequence ID" value="HBK54114.1"/>
    <property type="molecule type" value="Genomic_DNA"/>
</dbReference>